<gene>
    <name evidence="1" type="ORF">ASD8599_03328</name>
</gene>
<dbReference type="Proteomes" id="UP000244880">
    <property type="component" value="Unassembled WGS sequence"/>
</dbReference>
<keyword evidence="2" id="KW-1185">Reference proteome</keyword>
<dbReference type="EMBL" id="OMOR01000001">
    <property type="protein sequence ID" value="SPH22585.1"/>
    <property type="molecule type" value="Genomic_DNA"/>
</dbReference>
<dbReference type="InterPro" id="IPR009057">
    <property type="entry name" value="Homeodomain-like_sf"/>
</dbReference>
<dbReference type="Gene3D" id="1.10.357.10">
    <property type="entry name" value="Tetracycline Repressor, domain 2"/>
    <property type="match status" value="1"/>
</dbReference>
<sequence>MCCIAAYRVSMTKQRLNKDKWIAAGFVALHRDGPDGLRAEPLARELNTTKGSFYWHFADVVAFQSALLDHWQADALKAIVQELETAGPADERLRRYGRLLYNDKTERALRAWATHDANAQAALDAVDSERLVYIGSLMGQLGLSNPAFTEAAYSSLIGGGFLNGESEGFDALVDVVLALQ</sequence>
<evidence type="ECO:0000313" key="1">
    <source>
        <dbReference type="EMBL" id="SPH22585.1"/>
    </source>
</evidence>
<proteinExistence type="predicted"/>
<dbReference type="AlphaFoldDB" id="A0A2R8BHN3"/>
<accession>A0A2R8BHN3</accession>
<dbReference type="SUPFAM" id="SSF46689">
    <property type="entry name" value="Homeodomain-like"/>
    <property type="match status" value="1"/>
</dbReference>
<organism evidence="1 2">
    <name type="scientific">Ascidiaceihabitans donghaensis</name>
    <dbReference type="NCBI Taxonomy" id="1510460"/>
    <lineage>
        <taxon>Bacteria</taxon>
        <taxon>Pseudomonadati</taxon>
        <taxon>Pseudomonadota</taxon>
        <taxon>Alphaproteobacteria</taxon>
        <taxon>Rhodobacterales</taxon>
        <taxon>Paracoccaceae</taxon>
        <taxon>Ascidiaceihabitans</taxon>
    </lineage>
</organism>
<protein>
    <recommendedName>
        <fullName evidence="3">HTH tetR-type domain-containing protein</fullName>
    </recommendedName>
</protein>
<name>A0A2R8BHN3_9RHOB</name>
<evidence type="ECO:0008006" key="3">
    <source>
        <dbReference type="Google" id="ProtNLM"/>
    </source>
</evidence>
<evidence type="ECO:0000313" key="2">
    <source>
        <dbReference type="Proteomes" id="UP000244880"/>
    </source>
</evidence>
<reference evidence="1 2" key="1">
    <citation type="submission" date="2018-03" db="EMBL/GenBank/DDBJ databases">
        <authorList>
            <person name="Keele B.F."/>
        </authorList>
    </citation>
    <scope>NUCLEOTIDE SEQUENCE [LARGE SCALE GENOMIC DNA]</scope>
    <source>
        <strain evidence="1 2">CECT 8599</strain>
    </source>
</reference>